<organism evidence="2 3">
    <name type="scientific">Prosthecobacter dejongeii</name>
    <dbReference type="NCBI Taxonomy" id="48465"/>
    <lineage>
        <taxon>Bacteria</taxon>
        <taxon>Pseudomonadati</taxon>
        <taxon>Verrucomicrobiota</taxon>
        <taxon>Verrucomicrobiia</taxon>
        <taxon>Verrucomicrobiales</taxon>
        <taxon>Verrucomicrobiaceae</taxon>
        <taxon>Prosthecobacter</taxon>
    </lineage>
</organism>
<gene>
    <name evidence="2" type="ORF">HNQ64_000361</name>
</gene>
<proteinExistence type="predicted"/>
<dbReference type="AlphaFoldDB" id="A0A7W7YHA3"/>
<dbReference type="EMBL" id="JACHIF010000001">
    <property type="protein sequence ID" value="MBB5036127.1"/>
    <property type="molecule type" value="Genomic_DNA"/>
</dbReference>
<feature type="region of interest" description="Disordered" evidence="1">
    <location>
        <begin position="1"/>
        <end position="31"/>
    </location>
</feature>
<feature type="region of interest" description="Disordered" evidence="1">
    <location>
        <begin position="689"/>
        <end position="710"/>
    </location>
</feature>
<evidence type="ECO:0000256" key="1">
    <source>
        <dbReference type="SAM" id="MobiDB-lite"/>
    </source>
</evidence>
<name>A0A7W7YHA3_9BACT</name>
<accession>A0A7W7YHA3</accession>
<feature type="region of interest" description="Disordered" evidence="1">
    <location>
        <begin position="499"/>
        <end position="520"/>
    </location>
</feature>
<sequence length="850" mass="86636">MGFSFRSMFQSGTDPQGQDPASPPAQGYAAAPTMQAPTVSSPFGAQANPLFKTVTGESMQAAPVQASPFAAQGAPSSAVLTVGDVLPQLPPELVRMNALSPEQPVAVAAQVLDAALRSGQAALPIFEIYRVCPALFQTPVSPQDQRMVPLPASKLPRLIASAQQSGAAVPPSGASPFAAAQPAASPFSAQGFPGSPATALPPRRNGPPPPLADIPREAQAPLSLPGAGNHPVFPVSPFAAVAPGMNGAAEAPPASPFGTKSPEPVSAPPLLPASLFASPGAAAASPFAVPTAAVPAATPASPFAAMSPPPAAPAPVASETPFTSLFGPKAVPTGQPAPDAPVRPVAAPPSFAAMPAATVSAPNLRISLASFLRGYSVAELGFDPIMVPTWIMTSQPASLVREWAQSPNPLVELGLLIDGVTDVGFRNVLNHAKRDFQLRVPQEEIQGAMAGTSPPTLPNLASMGTVAPVAAAPMRVEASPPASASPFAAPSAGEMPAPLFQPASGFGSTESAPSVPLFSAPEAPALTPSAPASPSVFPTAPMASLQSPAPAFANPFSMPAAAPQPEASSFEREVSPPPTFQVHTPEAQPPVSNPFMAPAAAEPKPAFTPPISPADGFSSAELLGNTFHDSAPAVPPAPAIPVTNPFTGKTSAHVVDVPEESEPPAPAAAEKAPPPISAFIPPVFEEKEAPARSFPPAPPQKIPSRTAAAAPALGIQSHDANPDQILLRALLGTDDELTPQRIVEMVCALPGIAACVCLQGDRAISHVGAHKPQAREFQRQATDLAHHLRTLAPLIGIEGAETFTLMSGDRLMTFCFPEGAILGVLHDADPSLGLRDKITLIARELSRMLD</sequence>
<feature type="compositionally biased region" description="Low complexity" evidence="1">
    <location>
        <begin position="164"/>
        <end position="191"/>
    </location>
</feature>
<comment type="caution">
    <text evidence="2">The sequence shown here is derived from an EMBL/GenBank/DDBJ whole genome shotgun (WGS) entry which is preliminary data.</text>
</comment>
<dbReference type="Proteomes" id="UP000534294">
    <property type="component" value="Unassembled WGS sequence"/>
</dbReference>
<evidence type="ECO:0000313" key="2">
    <source>
        <dbReference type="EMBL" id="MBB5036127.1"/>
    </source>
</evidence>
<evidence type="ECO:0000313" key="3">
    <source>
        <dbReference type="Proteomes" id="UP000534294"/>
    </source>
</evidence>
<feature type="region of interest" description="Disordered" evidence="1">
    <location>
        <begin position="163"/>
        <end position="226"/>
    </location>
</feature>
<keyword evidence="3" id="KW-1185">Reference proteome</keyword>
<reference evidence="2 3" key="1">
    <citation type="submission" date="2020-08" db="EMBL/GenBank/DDBJ databases">
        <title>Genomic Encyclopedia of Type Strains, Phase IV (KMG-IV): sequencing the most valuable type-strain genomes for metagenomic binning, comparative biology and taxonomic classification.</title>
        <authorList>
            <person name="Goeker M."/>
        </authorList>
    </citation>
    <scope>NUCLEOTIDE SEQUENCE [LARGE SCALE GENOMIC DNA]</scope>
    <source>
        <strain evidence="2 3">DSM 12251</strain>
    </source>
</reference>
<feature type="compositionally biased region" description="Polar residues" evidence="1">
    <location>
        <begin position="7"/>
        <end position="16"/>
    </location>
</feature>
<protein>
    <submittedName>
        <fullName evidence="2">Uncharacterized protein</fullName>
    </submittedName>
</protein>